<sequence length="339" mass="40423">MNNWSIFSKYRNQIFGLASLSIIVYHLTKDIETYHIHGTWATFSSVYQTWIGACGVDWFLFLSGMGLFFSLHKNPNIISFFKRRIHRLLIPYILIGITYWILYDLVLNHSSLLAFMSDVCFVIVAYCMYPLLFSLCNGKHESRKLWIGFGLILSSIYVLSQYNYYMYYHTHVFFTRFMIFYIGCICAHKIYQKESICTFDSLLFTLGIPLKILYETLPLVYSPILYRFVECFWALSLLYLIIYFMEHLKTSQFFEFCGKWSLEIYMLHISYRSLFKILIYDQTQIPFVGVYALVIACTFLSIPIYNEIQTQLFHIYRKGKMYLSNYLRYIQKLLNPISY</sequence>
<evidence type="ECO:0000256" key="6">
    <source>
        <dbReference type="ARBA" id="ARBA00023136"/>
    </source>
</evidence>
<comment type="similarity">
    <text evidence="2">Belongs to the acyltransferase 3 family.</text>
</comment>
<evidence type="ECO:0000313" key="10">
    <source>
        <dbReference type="Proteomes" id="UP001285244"/>
    </source>
</evidence>
<evidence type="ECO:0000256" key="7">
    <source>
        <dbReference type="SAM" id="Phobius"/>
    </source>
</evidence>
<keyword evidence="9" id="KW-0012">Acyltransferase</keyword>
<dbReference type="EMBL" id="JALBUS010000003">
    <property type="protein sequence ID" value="MDX8416741.1"/>
    <property type="molecule type" value="Genomic_DNA"/>
</dbReference>
<organism evidence="9 10">
    <name type="scientific">Absicoccus intestinalis</name>
    <dbReference type="NCBI Taxonomy" id="2926319"/>
    <lineage>
        <taxon>Bacteria</taxon>
        <taxon>Bacillati</taxon>
        <taxon>Bacillota</taxon>
        <taxon>Erysipelotrichia</taxon>
        <taxon>Erysipelotrichales</taxon>
        <taxon>Erysipelotrichaceae</taxon>
        <taxon>Absicoccus</taxon>
    </lineage>
</organism>
<dbReference type="RefSeq" id="WP_320325070.1">
    <property type="nucleotide sequence ID" value="NZ_JALBUS010000003.1"/>
</dbReference>
<feature type="transmembrane region" description="Helical" evidence="7">
    <location>
        <begin position="48"/>
        <end position="69"/>
    </location>
</feature>
<keyword evidence="5 7" id="KW-1133">Transmembrane helix</keyword>
<evidence type="ECO:0000256" key="1">
    <source>
        <dbReference type="ARBA" id="ARBA00004651"/>
    </source>
</evidence>
<comment type="caution">
    <text evidence="9">The sequence shown here is derived from an EMBL/GenBank/DDBJ whole genome shotgun (WGS) entry which is preliminary data.</text>
</comment>
<keyword evidence="4 7" id="KW-0812">Transmembrane</keyword>
<evidence type="ECO:0000256" key="3">
    <source>
        <dbReference type="ARBA" id="ARBA00022475"/>
    </source>
</evidence>
<evidence type="ECO:0000256" key="2">
    <source>
        <dbReference type="ARBA" id="ARBA00007400"/>
    </source>
</evidence>
<feature type="transmembrane region" description="Helical" evidence="7">
    <location>
        <begin position="112"/>
        <end position="133"/>
    </location>
</feature>
<dbReference type="PANTHER" id="PTHR40074">
    <property type="entry name" value="O-ACETYLTRANSFERASE WECH"/>
    <property type="match status" value="1"/>
</dbReference>
<evidence type="ECO:0000256" key="5">
    <source>
        <dbReference type="ARBA" id="ARBA00022989"/>
    </source>
</evidence>
<evidence type="ECO:0000259" key="8">
    <source>
        <dbReference type="Pfam" id="PF01757"/>
    </source>
</evidence>
<feature type="transmembrane region" description="Helical" evidence="7">
    <location>
        <begin position="224"/>
        <end position="245"/>
    </location>
</feature>
<evidence type="ECO:0000256" key="4">
    <source>
        <dbReference type="ARBA" id="ARBA00022692"/>
    </source>
</evidence>
<evidence type="ECO:0000313" key="9">
    <source>
        <dbReference type="EMBL" id="MDX8416741.1"/>
    </source>
</evidence>
<reference evidence="9 10" key="1">
    <citation type="submission" date="2022-03" db="EMBL/GenBank/DDBJ databases">
        <title>Novel taxa within the pig intestine.</title>
        <authorList>
            <person name="Wylensek D."/>
            <person name="Bishof K."/>
            <person name="Afrizal A."/>
            <person name="Clavel T."/>
        </authorList>
    </citation>
    <scope>NUCLEOTIDE SEQUENCE [LARGE SCALE GENOMIC DNA]</scope>
    <source>
        <strain evidence="9 10">Cla-KB-P134</strain>
    </source>
</reference>
<gene>
    <name evidence="9" type="ORF">MOZ64_02630</name>
</gene>
<comment type="subcellular location">
    <subcellularLocation>
        <location evidence="1">Cell membrane</location>
        <topology evidence="1">Multi-pass membrane protein</topology>
    </subcellularLocation>
</comment>
<proteinExistence type="inferred from homology"/>
<protein>
    <submittedName>
        <fullName evidence="9">Acyltransferase</fullName>
    </submittedName>
</protein>
<dbReference type="PANTHER" id="PTHR40074:SF2">
    <property type="entry name" value="O-ACETYLTRANSFERASE WECH"/>
    <property type="match status" value="1"/>
</dbReference>
<dbReference type="InterPro" id="IPR002656">
    <property type="entry name" value="Acyl_transf_3_dom"/>
</dbReference>
<dbReference type="GO" id="GO:0016746">
    <property type="term" value="F:acyltransferase activity"/>
    <property type="evidence" value="ECO:0007669"/>
    <property type="project" value="UniProtKB-KW"/>
</dbReference>
<feature type="transmembrane region" description="Helical" evidence="7">
    <location>
        <begin position="145"/>
        <end position="162"/>
    </location>
</feature>
<keyword evidence="10" id="KW-1185">Reference proteome</keyword>
<feature type="transmembrane region" description="Helical" evidence="7">
    <location>
        <begin position="89"/>
        <end position="106"/>
    </location>
</feature>
<dbReference type="Pfam" id="PF01757">
    <property type="entry name" value="Acyl_transf_3"/>
    <property type="match status" value="1"/>
</dbReference>
<dbReference type="Proteomes" id="UP001285244">
    <property type="component" value="Unassembled WGS sequence"/>
</dbReference>
<keyword evidence="6 7" id="KW-0472">Membrane</keyword>
<feature type="transmembrane region" description="Helical" evidence="7">
    <location>
        <begin position="285"/>
        <end position="305"/>
    </location>
</feature>
<keyword evidence="3" id="KW-1003">Cell membrane</keyword>
<accession>A0ABU4WL01</accession>
<name>A0ABU4WL01_9FIRM</name>
<feature type="domain" description="Acyltransferase 3" evidence="8">
    <location>
        <begin position="16"/>
        <end position="305"/>
    </location>
</feature>
<keyword evidence="9" id="KW-0808">Transferase</keyword>
<feature type="transmembrane region" description="Helical" evidence="7">
    <location>
        <begin position="168"/>
        <end position="188"/>
    </location>
</feature>